<organism evidence="2 3">
    <name type="scientific">Mycena metata</name>
    <dbReference type="NCBI Taxonomy" id="1033252"/>
    <lineage>
        <taxon>Eukaryota</taxon>
        <taxon>Fungi</taxon>
        <taxon>Dikarya</taxon>
        <taxon>Basidiomycota</taxon>
        <taxon>Agaricomycotina</taxon>
        <taxon>Agaricomycetes</taxon>
        <taxon>Agaricomycetidae</taxon>
        <taxon>Agaricales</taxon>
        <taxon>Marasmiineae</taxon>
        <taxon>Mycenaceae</taxon>
        <taxon>Mycena</taxon>
    </lineage>
</organism>
<feature type="compositionally biased region" description="Low complexity" evidence="1">
    <location>
        <begin position="91"/>
        <end position="120"/>
    </location>
</feature>
<sequence>MPTPTNEYLDIRRGRSADRWIFRLQAHRKPIRPAVRENFVEALWGALTRLRFKEVFDPVFRADILESESCDPTNYDLMPYWSPLSSPQASTRALTPTEPATPEAEAGTPARATTPEATPLDGWSSPVWPKSSPERSDGLPADESQHKPASVYSDHSFYADPSPQKPDSLFSNSSPQKLDSLFSDSSWHTSPSSPITRDCDVRHLARPHDHSPTVTELFVSTPSAPSAPGSDLFEDASRRKKLITYSHRDRERFGVGVAETESAPAVLGGGSSRASPAPVGAAASTSAVAHTAPVRKRPAPYPPALRRSLRLAIDRGNNVGYTAEEVYLYNPEVISFNTSELRPWVDRDVVIGLLAGDPIGDPSGTAIPDWILLRDRGTRDLLRVHLNANFSHLHKKSDRYIRWPHEVANTKHNKELIRSLALSDFFRALAAYQNHLLKQFAPHIHAHMSKQLVILASFAAFRLHTRRNVRDVMHGMHVLGNYRLCVCVIPGNNMVLRCPPGTTVSIASSVKEYFFSKVGNGKTRYFFQQFFNTGIQRWIDHGFRSDTRFEEDSTPEEMEAVEARMANHVPFSSCKSRVHIQILYFKNGRKGVYYYLVTSSDGKVRRLMEDRRRLMADRRQLIAKVSQYVSVMDPTGLFASAPPFPPDLFPFAGLVPSWDSAPTSSWLPDLAQPSGIRDESSIPTPWDDISFPAPSTGSSAGDLFDDGYG</sequence>
<accession>A0AAD7HAP4</accession>
<evidence type="ECO:0000313" key="2">
    <source>
        <dbReference type="EMBL" id="KAJ7715523.1"/>
    </source>
</evidence>
<dbReference type="EMBL" id="JARKIB010000306">
    <property type="protein sequence ID" value="KAJ7715523.1"/>
    <property type="molecule type" value="Genomic_DNA"/>
</dbReference>
<feature type="region of interest" description="Disordered" evidence="1">
    <location>
        <begin position="86"/>
        <end position="176"/>
    </location>
</feature>
<dbReference type="AlphaFoldDB" id="A0AAD7HAP4"/>
<gene>
    <name evidence="2" type="ORF">B0H16DRAFT_1741858</name>
</gene>
<dbReference type="Proteomes" id="UP001215598">
    <property type="component" value="Unassembled WGS sequence"/>
</dbReference>
<feature type="region of interest" description="Disordered" evidence="1">
    <location>
        <begin position="206"/>
        <end position="232"/>
    </location>
</feature>
<evidence type="ECO:0000256" key="1">
    <source>
        <dbReference type="SAM" id="MobiDB-lite"/>
    </source>
</evidence>
<keyword evidence="3" id="KW-1185">Reference proteome</keyword>
<proteinExistence type="predicted"/>
<feature type="region of interest" description="Disordered" evidence="1">
    <location>
        <begin position="669"/>
        <end position="709"/>
    </location>
</feature>
<feature type="compositionally biased region" description="Polar residues" evidence="1">
    <location>
        <begin position="212"/>
        <end position="224"/>
    </location>
</feature>
<name>A0AAD7HAP4_9AGAR</name>
<evidence type="ECO:0000313" key="3">
    <source>
        <dbReference type="Proteomes" id="UP001215598"/>
    </source>
</evidence>
<protein>
    <submittedName>
        <fullName evidence="2">Uncharacterized protein</fullName>
    </submittedName>
</protein>
<reference evidence="2" key="1">
    <citation type="submission" date="2023-03" db="EMBL/GenBank/DDBJ databases">
        <title>Massive genome expansion in bonnet fungi (Mycena s.s.) driven by repeated elements and novel gene families across ecological guilds.</title>
        <authorList>
            <consortium name="Lawrence Berkeley National Laboratory"/>
            <person name="Harder C.B."/>
            <person name="Miyauchi S."/>
            <person name="Viragh M."/>
            <person name="Kuo A."/>
            <person name="Thoen E."/>
            <person name="Andreopoulos B."/>
            <person name="Lu D."/>
            <person name="Skrede I."/>
            <person name="Drula E."/>
            <person name="Henrissat B."/>
            <person name="Morin E."/>
            <person name="Kohler A."/>
            <person name="Barry K."/>
            <person name="LaButti K."/>
            <person name="Morin E."/>
            <person name="Salamov A."/>
            <person name="Lipzen A."/>
            <person name="Mereny Z."/>
            <person name="Hegedus B."/>
            <person name="Baldrian P."/>
            <person name="Stursova M."/>
            <person name="Weitz H."/>
            <person name="Taylor A."/>
            <person name="Grigoriev I.V."/>
            <person name="Nagy L.G."/>
            <person name="Martin F."/>
            <person name="Kauserud H."/>
        </authorList>
    </citation>
    <scope>NUCLEOTIDE SEQUENCE</scope>
    <source>
        <strain evidence="2">CBHHK182m</strain>
    </source>
</reference>
<comment type="caution">
    <text evidence="2">The sequence shown here is derived from an EMBL/GenBank/DDBJ whole genome shotgun (WGS) entry which is preliminary data.</text>
</comment>